<feature type="compositionally biased region" description="Basic and acidic residues" evidence="6">
    <location>
        <begin position="1012"/>
        <end position="1025"/>
    </location>
</feature>
<feature type="non-terminal residue" evidence="8">
    <location>
        <position position="1"/>
    </location>
</feature>
<accession>A0A9P6MPI4</accession>
<dbReference type="Gene3D" id="3.30.160.60">
    <property type="entry name" value="Classic Zinc Finger"/>
    <property type="match status" value="2"/>
</dbReference>
<dbReference type="Pfam" id="PF00096">
    <property type="entry name" value="zf-C2H2"/>
    <property type="match status" value="2"/>
</dbReference>
<dbReference type="InterPro" id="IPR036236">
    <property type="entry name" value="Znf_C2H2_sf"/>
</dbReference>
<dbReference type="GO" id="GO:0008270">
    <property type="term" value="F:zinc ion binding"/>
    <property type="evidence" value="ECO:0007669"/>
    <property type="project" value="UniProtKB-KW"/>
</dbReference>
<evidence type="ECO:0000256" key="2">
    <source>
        <dbReference type="ARBA" id="ARBA00022737"/>
    </source>
</evidence>
<feature type="region of interest" description="Disordered" evidence="6">
    <location>
        <begin position="858"/>
        <end position="884"/>
    </location>
</feature>
<protein>
    <recommendedName>
        <fullName evidence="7">C2H2-type domain-containing protein</fullName>
    </recommendedName>
</protein>
<feature type="compositionally biased region" description="Low complexity" evidence="6">
    <location>
        <begin position="1127"/>
        <end position="1142"/>
    </location>
</feature>
<keyword evidence="1" id="KW-0479">Metal-binding</keyword>
<evidence type="ECO:0000313" key="8">
    <source>
        <dbReference type="EMBL" id="KAG0009146.1"/>
    </source>
</evidence>
<dbReference type="Pfam" id="PF10214">
    <property type="entry name" value="Rrn6_beta-prop"/>
    <property type="match status" value="1"/>
</dbReference>
<organism evidence="8 9">
    <name type="scientific">Entomortierella chlamydospora</name>
    <dbReference type="NCBI Taxonomy" id="101097"/>
    <lineage>
        <taxon>Eukaryota</taxon>
        <taxon>Fungi</taxon>
        <taxon>Fungi incertae sedis</taxon>
        <taxon>Mucoromycota</taxon>
        <taxon>Mortierellomycotina</taxon>
        <taxon>Mortierellomycetes</taxon>
        <taxon>Mortierellales</taxon>
        <taxon>Mortierellaceae</taxon>
        <taxon>Entomortierella</taxon>
    </lineage>
</organism>
<dbReference type="AlphaFoldDB" id="A0A9P6MPI4"/>
<keyword evidence="2" id="KW-0677">Repeat</keyword>
<comment type="caution">
    <text evidence="8">The sequence shown here is derived from an EMBL/GenBank/DDBJ whole genome shotgun (WGS) entry which is preliminary data.</text>
</comment>
<dbReference type="PANTHER" id="PTHR19818">
    <property type="entry name" value="ZINC FINGER PROTEIN ZIC AND GLI"/>
    <property type="match status" value="1"/>
</dbReference>
<evidence type="ECO:0000256" key="5">
    <source>
        <dbReference type="PROSITE-ProRule" id="PRU00042"/>
    </source>
</evidence>
<dbReference type="GO" id="GO:0045944">
    <property type="term" value="P:positive regulation of transcription by RNA polymerase II"/>
    <property type="evidence" value="ECO:0007669"/>
    <property type="project" value="UniProtKB-ARBA"/>
</dbReference>
<feature type="region of interest" description="Disordered" evidence="6">
    <location>
        <begin position="1007"/>
        <end position="1041"/>
    </location>
</feature>
<proteinExistence type="predicted"/>
<dbReference type="SMART" id="SM00355">
    <property type="entry name" value="ZnF_C2H2"/>
    <property type="match status" value="2"/>
</dbReference>
<dbReference type="InterPro" id="IPR048535">
    <property type="entry name" value="RRN6_beta-prop"/>
</dbReference>
<dbReference type="PROSITE" id="PS00028">
    <property type="entry name" value="ZINC_FINGER_C2H2_1"/>
    <property type="match status" value="2"/>
</dbReference>
<evidence type="ECO:0000256" key="3">
    <source>
        <dbReference type="ARBA" id="ARBA00022771"/>
    </source>
</evidence>
<sequence>MFDERLPTHERKHTGERPFKCGHPGCDKTFTQLGNLKTHEHIHDEVKPFMCRLAGCGKAFSQLGNLKTHTAKMHPDVNISDEELAVKTAASTSPITRAQASYSWRTTQEQRAGQVIAHFHPYQRRPVGPQWSERTQLLRDIQTMIQYQEQHALDATSESEIRFLESTFEGDRITDVPLLYDIIAESGYEDYKLSFYDPFIGNLCATGRFVDLPIVVTPGGRTGAELSISLVLHKPQLQPPFNFLAPKSTLLSFASAINQIATPSSGSPAAEQEEQILVRTKEAIAIVAPSDNVPPAISRVYHNYVRVLAQIPTSSSSNAPTDMDDDDMGEDITKSIGSSLRTSGSSNITIIKGEDKSSYDSKDPWRSCAWGAHPSQLAVASRNSLDLIDFRGAAIQTCLYTPRKRETICAIQEDKSLNLAPFQTYIATSHQIACIDQRFTKRPVISWTHQMDRAMPCGIKAMDLISEGSNYSTVLTWSKRNADIIAYNVSLGSNERKPSPMAMKGRAQELPSFQSHVQYTNTNSLRDPLKRYQYSAGPDQTLQQAIKPPLIGLAVLPDSVFDDDDDDGDDEIFDEVPTVKSSSVSKFSLVQYAYTGAVYAQEFEIRTEEEVKSDANNIRKNSILSADYNQGFGAIDGPSQNTLATSIAHDMIMNERLEEEEIIDSLLEAAEGRVAPWKRGVKEAQEQADDAIVNLAELHFHVDLDLQSLLAKLQKYMLVDREASTNSGLIDIDAKVEEAMDFINNSTFPLTMFEILEVIKCINAPSRERSVIAEMIQQNFELDPYATTEDGNITHRKIRKVWPITGRKIDTLIRDVEPNVDTITSYLEDLYPLPEVVLLEPDQVRMNEKAITSQLANLTIPESEQDEGLGMDETADQHSSSEGDVWPTQEIRLIRSRTIRRLAQDLLLANTVVIKTIEPEVSSAQSTTEYETFQYLFQNRDKNDGVSSEPKVRLPPKCKSVLDEWKIGESPFDYVYTLPEVAMNDVYISDDEDPDEVREHKERMIQLRQRRERREEKVRSARRNDPGYNVSAGGSLSQPAGVIAEPQSYSNAYGEADDDGMFSLPTVVSASQPASILRTSSLLRSQTQQKLNPKPIATPKNPVLGTSQPSIKSKKDGLSPIRSTFPSTSLASSLESTLVGSK</sequence>
<dbReference type="GO" id="GO:0000978">
    <property type="term" value="F:RNA polymerase II cis-regulatory region sequence-specific DNA binding"/>
    <property type="evidence" value="ECO:0007669"/>
    <property type="project" value="TreeGrafter"/>
</dbReference>
<keyword evidence="4" id="KW-0862">Zinc</keyword>
<dbReference type="Proteomes" id="UP000703661">
    <property type="component" value="Unassembled WGS sequence"/>
</dbReference>
<dbReference type="EMBL" id="JAAAID010001675">
    <property type="protein sequence ID" value="KAG0009146.1"/>
    <property type="molecule type" value="Genomic_DNA"/>
</dbReference>
<feature type="compositionally biased region" description="Acidic residues" evidence="6">
    <location>
        <begin position="863"/>
        <end position="874"/>
    </location>
</feature>
<dbReference type="GO" id="GO:0000981">
    <property type="term" value="F:DNA-binding transcription factor activity, RNA polymerase II-specific"/>
    <property type="evidence" value="ECO:0007669"/>
    <property type="project" value="TreeGrafter"/>
</dbReference>
<dbReference type="FunFam" id="3.30.160.60:FF:000446">
    <property type="entry name" value="Zinc finger protein"/>
    <property type="match status" value="1"/>
</dbReference>
<dbReference type="PROSITE" id="PS50157">
    <property type="entry name" value="ZINC_FINGER_C2H2_2"/>
    <property type="match status" value="2"/>
</dbReference>
<evidence type="ECO:0000256" key="1">
    <source>
        <dbReference type="ARBA" id="ARBA00022723"/>
    </source>
</evidence>
<keyword evidence="3 5" id="KW-0863">Zinc-finger</keyword>
<feature type="domain" description="C2H2-type" evidence="7">
    <location>
        <begin position="49"/>
        <end position="74"/>
    </location>
</feature>
<dbReference type="SUPFAM" id="SSF57667">
    <property type="entry name" value="beta-beta-alpha zinc fingers"/>
    <property type="match status" value="2"/>
</dbReference>
<evidence type="ECO:0000259" key="7">
    <source>
        <dbReference type="PROSITE" id="PS50157"/>
    </source>
</evidence>
<name>A0A9P6MPI4_9FUNG</name>
<dbReference type="PANTHER" id="PTHR19818:SF139">
    <property type="entry name" value="PAIR-RULE PROTEIN ODD-PAIRED"/>
    <property type="match status" value="1"/>
</dbReference>
<evidence type="ECO:0000256" key="6">
    <source>
        <dbReference type="SAM" id="MobiDB-lite"/>
    </source>
</evidence>
<keyword evidence="9" id="KW-1185">Reference proteome</keyword>
<evidence type="ECO:0000256" key="4">
    <source>
        <dbReference type="ARBA" id="ARBA00022833"/>
    </source>
</evidence>
<dbReference type="InterPro" id="IPR050329">
    <property type="entry name" value="GLI_C2H2-zinc-finger"/>
</dbReference>
<reference evidence="8" key="1">
    <citation type="journal article" date="2020" name="Fungal Divers.">
        <title>Resolving the Mortierellaceae phylogeny through synthesis of multi-gene phylogenetics and phylogenomics.</title>
        <authorList>
            <person name="Vandepol N."/>
            <person name="Liber J."/>
            <person name="Desiro A."/>
            <person name="Na H."/>
            <person name="Kennedy M."/>
            <person name="Barry K."/>
            <person name="Grigoriev I.V."/>
            <person name="Miller A.N."/>
            <person name="O'Donnell K."/>
            <person name="Stajich J.E."/>
            <person name="Bonito G."/>
        </authorList>
    </citation>
    <scope>NUCLEOTIDE SEQUENCE</scope>
    <source>
        <strain evidence="8">NRRL 2769</strain>
    </source>
</reference>
<gene>
    <name evidence="8" type="ORF">BGZ80_002694</name>
</gene>
<evidence type="ECO:0000313" key="9">
    <source>
        <dbReference type="Proteomes" id="UP000703661"/>
    </source>
</evidence>
<feature type="region of interest" description="Disordered" evidence="6">
    <location>
        <begin position="1084"/>
        <end position="1142"/>
    </location>
</feature>
<feature type="domain" description="C2H2-type" evidence="7">
    <location>
        <begin position="19"/>
        <end position="48"/>
    </location>
</feature>
<dbReference type="GO" id="GO:0005634">
    <property type="term" value="C:nucleus"/>
    <property type="evidence" value="ECO:0007669"/>
    <property type="project" value="UniProtKB-ARBA"/>
</dbReference>
<dbReference type="InterPro" id="IPR013087">
    <property type="entry name" value="Znf_C2H2_type"/>
</dbReference>